<feature type="transmembrane region" description="Helical" evidence="1">
    <location>
        <begin position="37"/>
        <end position="58"/>
    </location>
</feature>
<keyword evidence="3" id="KW-1185">Reference proteome</keyword>
<dbReference type="Proteomes" id="UP000664167">
    <property type="component" value="Unassembled WGS sequence"/>
</dbReference>
<dbReference type="EMBL" id="JAFLRJ010000086">
    <property type="protein sequence ID" value="MBO0512112.1"/>
    <property type="molecule type" value="Genomic_DNA"/>
</dbReference>
<gene>
    <name evidence="2" type="ORF">J0695_09825</name>
</gene>
<comment type="caution">
    <text evidence="2">The sequence shown here is derived from an EMBL/GenBank/DDBJ whole genome shotgun (WGS) entry which is preliminary data.</text>
</comment>
<protein>
    <submittedName>
        <fullName evidence="2">Uncharacterized protein</fullName>
    </submittedName>
</protein>
<sequence>MISEPEMAGGFGNGEVAELMDGSEWRPPRDAPARRPWLWALGGAVVASAVWAGGLFAYERGRDEGIDIKGYAVGSDICVRARLPSLAAALGPSTMEIPWVKYTAPLDRARCDMTLAPKGMTTGLSYDVSITVDLHKKTDPVPEFEAMRDVDRYSSDAAAKVEEVPGLGDKAYMLTTLAADSRDPELRVRDGGAVFRLVLGYGWNGNEGEKQPKDPTAEEIAALQPAMIEDMRALMAALKT</sequence>
<evidence type="ECO:0000313" key="3">
    <source>
        <dbReference type="Proteomes" id="UP000664167"/>
    </source>
</evidence>
<name>A0A939F6X6_9ACTN</name>
<dbReference type="AlphaFoldDB" id="A0A939F6X6"/>
<organism evidence="2 3">
    <name type="scientific">Streptomyces beijiangensis</name>
    <dbReference type="NCBI Taxonomy" id="163361"/>
    <lineage>
        <taxon>Bacteria</taxon>
        <taxon>Bacillati</taxon>
        <taxon>Actinomycetota</taxon>
        <taxon>Actinomycetes</taxon>
        <taxon>Kitasatosporales</taxon>
        <taxon>Streptomycetaceae</taxon>
        <taxon>Streptomyces</taxon>
    </lineage>
</organism>
<evidence type="ECO:0000256" key="1">
    <source>
        <dbReference type="SAM" id="Phobius"/>
    </source>
</evidence>
<evidence type="ECO:0000313" key="2">
    <source>
        <dbReference type="EMBL" id="MBO0512112.1"/>
    </source>
</evidence>
<keyword evidence="1" id="KW-0472">Membrane</keyword>
<keyword evidence="1" id="KW-0812">Transmembrane</keyword>
<keyword evidence="1" id="KW-1133">Transmembrane helix</keyword>
<dbReference type="RefSeq" id="WP_206961511.1">
    <property type="nucleotide sequence ID" value="NZ_BAAAJJ010000001.1"/>
</dbReference>
<reference evidence="2" key="1">
    <citation type="submission" date="2021-03" db="EMBL/GenBank/DDBJ databases">
        <title>Streptomyces poriferae sp. nov., a novel marine sponge-derived Actinobacteria species with anti-MRSA activity.</title>
        <authorList>
            <person name="Sandoval-Powers M."/>
            <person name="Kralova S."/>
            <person name="Nguyen G.-S."/>
            <person name="Fawwal D."/>
            <person name="Degnes K."/>
            <person name="Klinkenberg G."/>
            <person name="Sletta H."/>
            <person name="Wentzel A."/>
            <person name="Liles M.R."/>
        </authorList>
    </citation>
    <scope>NUCLEOTIDE SEQUENCE</scope>
    <source>
        <strain evidence="2">DSM 41794</strain>
    </source>
</reference>
<proteinExistence type="predicted"/>
<accession>A0A939F6X6</accession>